<dbReference type="EMBL" id="JACEIK010006759">
    <property type="protein sequence ID" value="MCE2056271.1"/>
    <property type="molecule type" value="Genomic_DNA"/>
</dbReference>
<gene>
    <name evidence="2" type="ORF">HAX54_044370</name>
</gene>
<dbReference type="PANTHER" id="PTHR32258:SF6">
    <property type="entry name" value="PROTEIN NETWORKED 1A"/>
    <property type="match status" value="1"/>
</dbReference>
<comment type="caution">
    <text evidence="2">The sequence shown here is derived from an EMBL/GenBank/DDBJ whole genome shotgun (WGS) entry which is preliminary data.</text>
</comment>
<dbReference type="InterPro" id="IPR051861">
    <property type="entry name" value="NET_actin-binding_domain"/>
</dbReference>
<protein>
    <submittedName>
        <fullName evidence="2">Uncharacterized protein</fullName>
    </submittedName>
</protein>
<evidence type="ECO:0000256" key="1">
    <source>
        <dbReference type="SAM" id="Coils"/>
    </source>
</evidence>
<keyword evidence="1" id="KW-0175">Coiled coil</keyword>
<evidence type="ECO:0000313" key="3">
    <source>
        <dbReference type="Proteomes" id="UP000823775"/>
    </source>
</evidence>
<accession>A0ABS8W4P5</accession>
<feature type="coiled-coil region" evidence="1">
    <location>
        <begin position="166"/>
        <end position="214"/>
    </location>
</feature>
<name>A0ABS8W4P5_DATST</name>
<feature type="non-terminal residue" evidence="2">
    <location>
        <position position="1"/>
    </location>
</feature>
<evidence type="ECO:0000313" key="2">
    <source>
        <dbReference type="EMBL" id="MCE2056271.1"/>
    </source>
</evidence>
<sequence length="229" mass="26712">KDKKAASLEVEELRVAVGMEKQERAKLTHQSETRLLSMENHIHLLQEESQWRKKEFEEELDRAVKAQCEIFILQKFIQDMEEKNYTLLLECQKHLEASKLADKLITELENESLEQQVEAEFLLDEIERLRLGIYQVFKALDNESDFVSEDKVENEQIFLHHILGNIEDLKCSLRECEDDKQQVLVENSVLITLLAQLKSETLELESVKKSVEKEFNIMAEGLSPVQKAI</sequence>
<dbReference type="PANTHER" id="PTHR32258">
    <property type="entry name" value="PROTEIN NETWORKED 4A"/>
    <property type="match status" value="1"/>
</dbReference>
<organism evidence="2 3">
    <name type="scientific">Datura stramonium</name>
    <name type="common">Jimsonweed</name>
    <name type="synonym">Common thornapple</name>
    <dbReference type="NCBI Taxonomy" id="4076"/>
    <lineage>
        <taxon>Eukaryota</taxon>
        <taxon>Viridiplantae</taxon>
        <taxon>Streptophyta</taxon>
        <taxon>Embryophyta</taxon>
        <taxon>Tracheophyta</taxon>
        <taxon>Spermatophyta</taxon>
        <taxon>Magnoliopsida</taxon>
        <taxon>eudicotyledons</taxon>
        <taxon>Gunneridae</taxon>
        <taxon>Pentapetalae</taxon>
        <taxon>asterids</taxon>
        <taxon>lamiids</taxon>
        <taxon>Solanales</taxon>
        <taxon>Solanaceae</taxon>
        <taxon>Solanoideae</taxon>
        <taxon>Datureae</taxon>
        <taxon>Datura</taxon>
    </lineage>
</organism>
<reference evidence="2 3" key="1">
    <citation type="journal article" date="2021" name="BMC Genomics">
        <title>Datura genome reveals duplications of psychoactive alkaloid biosynthetic genes and high mutation rate following tissue culture.</title>
        <authorList>
            <person name="Rajewski A."/>
            <person name="Carter-House D."/>
            <person name="Stajich J."/>
            <person name="Litt A."/>
        </authorList>
    </citation>
    <scope>NUCLEOTIDE SEQUENCE [LARGE SCALE GENOMIC DNA]</scope>
    <source>
        <strain evidence="2">AR-01</strain>
    </source>
</reference>
<dbReference type="Proteomes" id="UP000823775">
    <property type="component" value="Unassembled WGS sequence"/>
</dbReference>
<proteinExistence type="predicted"/>
<keyword evidence="3" id="KW-1185">Reference proteome</keyword>